<keyword evidence="1" id="KW-1133">Transmembrane helix</keyword>
<name>A0A1H5ITB4_9FLAO</name>
<dbReference type="Proteomes" id="UP000199448">
    <property type="component" value="Unassembled WGS sequence"/>
</dbReference>
<reference evidence="2 3" key="1">
    <citation type="submission" date="2016-10" db="EMBL/GenBank/DDBJ databases">
        <authorList>
            <person name="de Groot N.N."/>
        </authorList>
    </citation>
    <scope>NUCLEOTIDE SEQUENCE [LARGE SCALE GENOMIC DNA]</scope>
    <source>
        <strain evidence="2 3">DSM 23553</strain>
    </source>
</reference>
<protein>
    <submittedName>
        <fullName evidence="2">Uncharacterized protein</fullName>
    </submittedName>
</protein>
<accession>A0A1H5ITB4</accession>
<evidence type="ECO:0000313" key="2">
    <source>
        <dbReference type="EMBL" id="SEE43513.1"/>
    </source>
</evidence>
<proteinExistence type="predicted"/>
<keyword evidence="3" id="KW-1185">Reference proteome</keyword>
<keyword evidence="1" id="KW-0812">Transmembrane</keyword>
<evidence type="ECO:0000256" key="1">
    <source>
        <dbReference type="SAM" id="Phobius"/>
    </source>
</evidence>
<dbReference type="AlphaFoldDB" id="A0A1H5ITB4"/>
<sequence length="79" mass="8640">MSHSFAILFRHMVKLRNFVLVTLLLLFSVEGYCADPPAPTSAAVPPPPGLPLPIDDYLPLLLLAGMIYGAVKIPRLKKN</sequence>
<feature type="transmembrane region" description="Helical" evidence="1">
    <location>
        <begin position="57"/>
        <end position="74"/>
    </location>
</feature>
<keyword evidence="1" id="KW-0472">Membrane</keyword>
<dbReference type="EMBL" id="FNUG01000001">
    <property type="protein sequence ID" value="SEE43513.1"/>
    <property type="molecule type" value="Genomic_DNA"/>
</dbReference>
<gene>
    <name evidence="2" type="ORF">SAMN04488034_101523</name>
</gene>
<organism evidence="2 3">
    <name type="scientific">Salinimicrobium catena</name>
    <dbReference type="NCBI Taxonomy" id="390640"/>
    <lineage>
        <taxon>Bacteria</taxon>
        <taxon>Pseudomonadati</taxon>
        <taxon>Bacteroidota</taxon>
        <taxon>Flavobacteriia</taxon>
        <taxon>Flavobacteriales</taxon>
        <taxon>Flavobacteriaceae</taxon>
        <taxon>Salinimicrobium</taxon>
    </lineage>
</organism>
<evidence type="ECO:0000313" key="3">
    <source>
        <dbReference type="Proteomes" id="UP000199448"/>
    </source>
</evidence>